<evidence type="ECO:0008006" key="3">
    <source>
        <dbReference type="Google" id="ProtNLM"/>
    </source>
</evidence>
<evidence type="ECO:0000313" key="1">
    <source>
        <dbReference type="EMBL" id="MST71825.1"/>
    </source>
</evidence>
<dbReference type="Proteomes" id="UP000469325">
    <property type="component" value="Unassembled WGS sequence"/>
</dbReference>
<proteinExistence type="predicted"/>
<organism evidence="1 2">
    <name type="scientific">Olsenella porci</name>
    <dbReference type="NCBI Taxonomy" id="2652279"/>
    <lineage>
        <taxon>Bacteria</taxon>
        <taxon>Bacillati</taxon>
        <taxon>Actinomycetota</taxon>
        <taxon>Coriobacteriia</taxon>
        <taxon>Coriobacteriales</taxon>
        <taxon>Atopobiaceae</taxon>
        <taxon>Olsenella</taxon>
    </lineage>
</organism>
<comment type="caution">
    <text evidence="1">The sequence shown here is derived from an EMBL/GenBank/DDBJ whole genome shotgun (WGS) entry which is preliminary data.</text>
</comment>
<accession>A0A6N7XP39</accession>
<dbReference type="RefSeq" id="WP_154433572.1">
    <property type="nucleotide sequence ID" value="NZ_VUNC01000001.1"/>
</dbReference>
<keyword evidence="2" id="KW-1185">Reference proteome</keyword>
<dbReference type="EMBL" id="VUNC01000001">
    <property type="protein sequence ID" value="MST71825.1"/>
    <property type="molecule type" value="Genomic_DNA"/>
</dbReference>
<sequence length="340" mass="38302">MRVEQRVDGLLLQAEEDRRLARPKDETERRLLNRRVAEGAILRPFPGMYAKPQDWDSLSRNDRALRIIRTIALSHPSWVFCMESACFVHGLEAASSSGGIVHVAVTREANLKNSRHVIRHPYEELPGVDVIDDVRVIKLERSVIDCLAHFDLPRGLAVADSYLRRYHISRESLLQLALKAPLDRDDRVNACATAAWSNPLSENGGESFARGRMIQLGFEAPELQVPIRDPVDHSRMFRVDFLWRLPDGQLVIGELDGKDKYVRREMTGGLTPIDVMSRERLRESRLSMTGAKVVRFSFDQVLEGVPLRHLLTSAGVPRRQGGEGLPTALISALSFATSDR</sequence>
<evidence type="ECO:0000313" key="2">
    <source>
        <dbReference type="Proteomes" id="UP000469325"/>
    </source>
</evidence>
<protein>
    <recommendedName>
        <fullName evidence="3">Transcriptional regulator, AbiEi antitoxin, Type IV TA system</fullName>
    </recommendedName>
</protein>
<gene>
    <name evidence="1" type="ORF">FYJ68_01700</name>
</gene>
<reference evidence="1 2" key="1">
    <citation type="submission" date="2019-08" db="EMBL/GenBank/DDBJ databases">
        <title>In-depth cultivation of the pig gut microbiome towards novel bacterial diversity and tailored functional studies.</title>
        <authorList>
            <person name="Wylensek D."/>
            <person name="Hitch T.C.A."/>
            <person name="Clavel T."/>
        </authorList>
    </citation>
    <scope>NUCLEOTIDE SEQUENCE [LARGE SCALE GENOMIC DNA]</scope>
    <source>
        <strain evidence="1 2">CA-Schmier-601-WT-1</strain>
    </source>
</reference>
<name>A0A6N7XP39_9ACTN</name>
<dbReference type="AlphaFoldDB" id="A0A6N7XP39"/>